<evidence type="ECO:0000313" key="3">
    <source>
        <dbReference type="EMBL" id="PRP81334.1"/>
    </source>
</evidence>
<feature type="signal peptide" evidence="1">
    <location>
        <begin position="1"/>
        <end position="15"/>
    </location>
</feature>
<feature type="chain" id="PRO_5015106999" description="Ricin B lectin domain-containing protein" evidence="1">
    <location>
        <begin position="16"/>
        <end position="395"/>
    </location>
</feature>
<sequence length="395" mass="43708">MRSLLFLTLVTLAFSYDLSGKKVIWSDGLSAHISLTAVTPRPSTYTITSANLTTCTNWDACDPKNANPYYKAIDPFERGETDTTQNEGVAVESTWMINFDDGTYIELCICKGWKMDQNAMAKALSYVPPSVRSSVNRVSQRPTGNGAVTFANAAIYKGEYNPEVFVHESAHSFDWSNGISSQSAWLTAIGNDTCVPDTYARTNEMEDWAQTSVLYWYLTYSKASEQTLRNATFQCWSKSRQAASVFMPYNTSREFDATEKVTITPKTSSTGRLNYLKKQLTTNSTNTGGWQLVPASYNYYLLCESGDKTMSCIDNQGMTKPNDAPSLYYPRNGGLGQQFSLFPDGKGYHKIINRANGLALTTRGCGTASASSAVVFVADGNNDCLLWKVVRPRTH</sequence>
<comment type="caution">
    <text evidence="3">The sequence shown here is derived from an EMBL/GenBank/DDBJ whole genome shotgun (WGS) entry which is preliminary data.</text>
</comment>
<dbReference type="InterPro" id="IPR035992">
    <property type="entry name" value="Ricin_B-like_lectins"/>
</dbReference>
<evidence type="ECO:0000313" key="4">
    <source>
        <dbReference type="Proteomes" id="UP000241769"/>
    </source>
</evidence>
<keyword evidence="4" id="KW-1185">Reference proteome</keyword>
<accession>A0A2P6NBJ7</accession>
<feature type="domain" description="Ricin B lectin" evidence="2">
    <location>
        <begin position="290"/>
        <end position="371"/>
    </location>
</feature>
<keyword evidence="1" id="KW-0732">Signal</keyword>
<dbReference type="OrthoDB" id="2142213at2759"/>
<dbReference type="Proteomes" id="UP000241769">
    <property type="component" value="Unassembled WGS sequence"/>
</dbReference>
<protein>
    <recommendedName>
        <fullName evidence="2">Ricin B lectin domain-containing protein</fullName>
    </recommendedName>
</protein>
<dbReference type="Pfam" id="PF14200">
    <property type="entry name" value="RicinB_lectin_2"/>
    <property type="match status" value="1"/>
</dbReference>
<name>A0A2P6NBJ7_9EUKA</name>
<organism evidence="3 4">
    <name type="scientific">Planoprotostelium fungivorum</name>
    <dbReference type="NCBI Taxonomy" id="1890364"/>
    <lineage>
        <taxon>Eukaryota</taxon>
        <taxon>Amoebozoa</taxon>
        <taxon>Evosea</taxon>
        <taxon>Variosea</taxon>
        <taxon>Cavosteliida</taxon>
        <taxon>Cavosteliaceae</taxon>
        <taxon>Planoprotostelium</taxon>
    </lineage>
</organism>
<dbReference type="SUPFAM" id="SSF55486">
    <property type="entry name" value="Metalloproteases ('zincins'), catalytic domain"/>
    <property type="match status" value="1"/>
</dbReference>
<dbReference type="InParanoid" id="A0A2P6NBJ7"/>
<reference evidence="3 4" key="1">
    <citation type="journal article" date="2018" name="Genome Biol. Evol.">
        <title>Multiple Roots of Fruiting Body Formation in Amoebozoa.</title>
        <authorList>
            <person name="Hillmann F."/>
            <person name="Forbes G."/>
            <person name="Novohradska S."/>
            <person name="Ferling I."/>
            <person name="Riege K."/>
            <person name="Groth M."/>
            <person name="Westermann M."/>
            <person name="Marz M."/>
            <person name="Spaller T."/>
            <person name="Winckler T."/>
            <person name="Schaap P."/>
            <person name="Glockner G."/>
        </authorList>
    </citation>
    <scope>NUCLEOTIDE SEQUENCE [LARGE SCALE GENOMIC DNA]</scope>
    <source>
        <strain evidence="3 4">Jena</strain>
    </source>
</reference>
<evidence type="ECO:0000259" key="2">
    <source>
        <dbReference type="Pfam" id="PF14200"/>
    </source>
</evidence>
<gene>
    <name evidence="3" type="ORF">PROFUN_04569</name>
</gene>
<evidence type="ECO:0000256" key="1">
    <source>
        <dbReference type="SAM" id="SignalP"/>
    </source>
</evidence>
<dbReference type="EMBL" id="MDYQ01000128">
    <property type="protein sequence ID" value="PRP81334.1"/>
    <property type="molecule type" value="Genomic_DNA"/>
</dbReference>
<proteinExistence type="predicted"/>
<dbReference type="AlphaFoldDB" id="A0A2P6NBJ7"/>
<dbReference type="Gene3D" id="2.80.10.50">
    <property type="match status" value="1"/>
</dbReference>
<dbReference type="SUPFAM" id="SSF50370">
    <property type="entry name" value="Ricin B-like lectins"/>
    <property type="match status" value="1"/>
</dbReference>
<dbReference type="InterPro" id="IPR000772">
    <property type="entry name" value="Ricin_B_lectin"/>
</dbReference>